<comment type="caution">
    <text evidence="1">The sequence shown here is derived from an EMBL/GenBank/DDBJ whole genome shotgun (WGS) entry which is preliminary data.</text>
</comment>
<name>A0ABU2NKN2_9ACTN</name>
<sequence length="527" mass="57380">MYLRKTQRKNRDGRVVRYLQIARNQRVDGTTRAEILLSFGREDALDPGVLRRLADSIHRYLGETSEATQPHSENLPQVEAARPVGAAWLLDGLWRALGIGPALTRLLGDPGTERVVFALVANRVLAPESPRPLDRWAAEEVVVPGLPELDGNGAALAAMDRLLEREADLRRTVREGMARAPGAPKAWAASSRQRDLVFFDVPGTDGLPPLLVGLAVTDEGLPVGCWSWHAEDAASAPGDCLADDPGSAAADSLRTVVVRSSRRSQLLASEPGLRPLVVTGESLRTSPEAGETLPHLEGRHRRVGTDLTIRDLRLGEDGRRRRVLWRSAREAEHEAVQRAAQLDFVAAELARTTADASRRGGPDSSAQQELLGHPLLGRWLTRCPGTGSLVVDPDAVDADARMDGAHLLTPLTSDVGTKQAAAGYAALLRTERAFSAMASPRYFQPVYHRLEDRGRAHVLLCWLALLLTSVAELRTARPWASIAGELNRVRKLTFRHDGGHRHRLSRVDAAQERLFAACGVPVPSRAG</sequence>
<keyword evidence="2" id="KW-1185">Reference proteome</keyword>
<evidence type="ECO:0000313" key="2">
    <source>
        <dbReference type="Proteomes" id="UP001183414"/>
    </source>
</evidence>
<dbReference type="Proteomes" id="UP001183414">
    <property type="component" value="Unassembled WGS sequence"/>
</dbReference>
<reference evidence="2" key="1">
    <citation type="submission" date="2023-07" db="EMBL/GenBank/DDBJ databases">
        <title>30 novel species of actinomycetes from the DSMZ collection.</title>
        <authorList>
            <person name="Nouioui I."/>
        </authorList>
    </citation>
    <scope>NUCLEOTIDE SEQUENCE [LARGE SCALE GENOMIC DNA]</scope>
    <source>
        <strain evidence="2">DSM 42041</strain>
    </source>
</reference>
<dbReference type="EMBL" id="JAVREQ010000001">
    <property type="protein sequence ID" value="MDT0377551.1"/>
    <property type="molecule type" value="Genomic_DNA"/>
</dbReference>
<protein>
    <recommendedName>
        <fullName evidence="3">Transposase</fullName>
    </recommendedName>
</protein>
<dbReference type="RefSeq" id="WP_311671510.1">
    <property type="nucleotide sequence ID" value="NZ_JAVREQ010000001.1"/>
</dbReference>
<accession>A0ABU2NKN2</accession>
<evidence type="ECO:0000313" key="1">
    <source>
        <dbReference type="EMBL" id="MDT0377551.1"/>
    </source>
</evidence>
<gene>
    <name evidence="1" type="ORF">RM572_02020</name>
</gene>
<organism evidence="1 2">
    <name type="scientific">Streptomyces hazeniae</name>
    <dbReference type="NCBI Taxonomy" id="3075538"/>
    <lineage>
        <taxon>Bacteria</taxon>
        <taxon>Bacillati</taxon>
        <taxon>Actinomycetota</taxon>
        <taxon>Actinomycetes</taxon>
        <taxon>Kitasatosporales</taxon>
        <taxon>Streptomycetaceae</taxon>
        <taxon>Streptomyces</taxon>
    </lineage>
</organism>
<evidence type="ECO:0008006" key="3">
    <source>
        <dbReference type="Google" id="ProtNLM"/>
    </source>
</evidence>
<proteinExistence type="predicted"/>